<comment type="caution">
    <text evidence="3">The sequence shown here is derived from an EMBL/GenBank/DDBJ whole genome shotgun (WGS) entry which is preliminary data.</text>
</comment>
<reference evidence="3" key="1">
    <citation type="journal article" date="2020" name="Stud. Mycol.">
        <title>101 Dothideomycetes genomes: a test case for predicting lifestyles and emergence of pathogens.</title>
        <authorList>
            <person name="Haridas S."/>
            <person name="Albert R."/>
            <person name="Binder M."/>
            <person name="Bloem J."/>
            <person name="Labutti K."/>
            <person name="Salamov A."/>
            <person name="Andreopoulos B."/>
            <person name="Baker S."/>
            <person name="Barry K."/>
            <person name="Bills G."/>
            <person name="Bluhm B."/>
            <person name="Cannon C."/>
            <person name="Castanera R."/>
            <person name="Culley D."/>
            <person name="Daum C."/>
            <person name="Ezra D."/>
            <person name="Gonzalez J."/>
            <person name="Henrissat B."/>
            <person name="Kuo A."/>
            <person name="Liang C."/>
            <person name="Lipzen A."/>
            <person name="Lutzoni F."/>
            <person name="Magnuson J."/>
            <person name="Mondo S."/>
            <person name="Nolan M."/>
            <person name="Ohm R."/>
            <person name="Pangilinan J."/>
            <person name="Park H.-J."/>
            <person name="Ramirez L."/>
            <person name="Alfaro M."/>
            <person name="Sun H."/>
            <person name="Tritt A."/>
            <person name="Yoshinaga Y."/>
            <person name="Zwiers L.-H."/>
            <person name="Turgeon B."/>
            <person name="Goodwin S."/>
            <person name="Spatafora J."/>
            <person name="Crous P."/>
            <person name="Grigoriev I."/>
        </authorList>
    </citation>
    <scope>NUCLEOTIDE SEQUENCE</scope>
    <source>
        <strain evidence="3">ATCC 74209</strain>
    </source>
</reference>
<keyword evidence="2" id="KW-0812">Transmembrane</keyword>
<evidence type="ECO:0000313" key="3">
    <source>
        <dbReference type="EMBL" id="KAF2201424.1"/>
    </source>
</evidence>
<feature type="region of interest" description="Disordered" evidence="1">
    <location>
        <begin position="94"/>
        <end position="124"/>
    </location>
</feature>
<dbReference type="AlphaFoldDB" id="A0A9P4JQI2"/>
<keyword evidence="2" id="KW-0472">Membrane</keyword>
<evidence type="ECO:0000313" key="4">
    <source>
        <dbReference type="Proteomes" id="UP000799536"/>
    </source>
</evidence>
<name>A0A9P4JQI2_9PLEO</name>
<proteinExistence type="predicted"/>
<sequence>MTTDFCPNDLIGTAIDCVTHTDCKSRGWQATNDCYCRGDMQGAALQYLSDCVSRKCQAGDVAIDASSAGNIYAQYCAQKGYTPSAAPATVHATTTGVGGASRTSTGGAGAAPTNSPSSSNNSSSSSKLSLSAIIGIVFGSLVGLALLTFTLNTLWKCLRQNHPPQKQPFLQQQPPPTYHPEPMGYGLHDMHDYPKYYPMPTSEQELTPDDSFSVAGGMPRAPRTVVSAGGNMGWRQ</sequence>
<dbReference type="OrthoDB" id="5421290at2759"/>
<evidence type="ECO:0000256" key="2">
    <source>
        <dbReference type="SAM" id="Phobius"/>
    </source>
</evidence>
<protein>
    <recommendedName>
        <fullName evidence="5">Extracellular membrane protein CFEM domain-containing protein</fullName>
    </recommendedName>
</protein>
<keyword evidence="2" id="KW-1133">Transmembrane helix</keyword>
<gene>
    <name evidence="3" type="ORF">GQ43DRAFT_371483</name>
</gene>
<accession>A0A9P4JQI2</accession>
<feature type="transmembrane region" description="Helical" evidence="2">
    <location>
        <begin position="128"/>
        <end position="151"/>
    </location>
</feature>
<dbReference type="Proteomes" id="UP000799536">
    <property type="component" value="Unassembled WGS sequence"/>
</dbReference>
<organism evidence="3 4">
    <name type="scientific">Delitschia confertaspora ATCC 74209</name>
    <dbReference type="NCBI Taxonomy" id="1513339"/>
    <lineage>
        <taxon>Eukaryota</taxon>
        <taxon>Fungi</taxon>
        <taxon>Dikarya</taxon>
        <taxon>Ascomycota</taxon>
        <taxon>Pezizomycotina</taxon>
        <taxon>Dothideomycetes</taxon>
        <taxon>Pleosporomycetidae</taxon>
        <taxon>Pleosporales</taxon>
        <taxon>Delitschiaceae</taxon>
        <taxon>Delitschia</taxon>
    </lineage>
</organism>
<evidence type="ECO:0008006" key="5">
    <source>
        <dbReference type="Google" id="ProtNLM"/>
    </source>
</evidence>
<evidence type="ECO:0000256" key="1">
    <source>
        <dbReference type="SAM" id="MobiDB-lite"/>
    </source>
</evidence>
<dbReference type="EMBL" id="ML993976">
    <property type="protein sequence ID" value="KAF2201424.1"/>
    <property type="molecule type" value="Genomic_DNA"/>
</dbReference>
<keyword evidence="4" id="KW-1185">Reference proteome</keyword>